<evidence type="ECO:0000313" key="1">
    <source>
        <dbReference type="EMBL" id="KAL0966870.1"/>
    </source>
</evidence>
<reference evidence="1 2" key="1">
    <citation type="submission" date="2024-06" db="EMBL/GenBank/DDBJ databases">
        <authorList>
            <person name="Pan Q."/>
            <person name="Wen M."/>
            <person name="Jouanno E."/>
            <person name="Zahm M."/>
            <person name="Klopp C."/>
            <person name="Cabau C."/>
            <person name="Louis A."/>
            <person name="Berthelot C."/>
            <person name="Parey E."/>
            <person name="Roest Crollius H."/>
            <person name="Montfort J."/>
            <person name="Robinson-Rechavi M."/>
            <person name="Bouchez O."/>
            <person name="Lampietro C."/>
            <person name="Lopez Roques C."/>
            <person name="Donnadieu C."/>
            <person name="Postlethwait J."/>
            <person name="Bobe J."/>
            <person name="Verreycken H."/>
            <person name="Guiguen Y."/>
        </authorList>
    </citation>
    <scope>NUCLEOTIDE SEQUENCE [LARGE SCALE GENOMIC DNA]</scope>
    <source>
        <strain evidence="1">Up_M1</strain>
        <tissue evidence="1">Testis</tissue>
    </source>
</reference>
<protein>
    <submittedName>
        <fullName evidence="1">Uncharacterized protein</fullName>
    </submittedName>
</protein>
<dbReference type="Proteomes" id="UP001557470">
    <property type="component" value="Unassembled WGS sequence"/>
</dbReference>
<accession>A0ABD0W6W5</accession>
<gene>
    <name evidence="1" type="ORF">UPYG_G00301190</name>
</gene>
<comment type="caution">
    <text evidence="1">The sequence shown here is derived from an EMBL/GenBank/DDBJ whole genome shotgun (WGS) entry which is preliminary data.</text>
</comment>
<evidence type="ECO:0000313" key="2">
    <source>
        <dbReference type="Proteomes" id="UP001557470"/>
    </source>
</evidence>
<organism evidence="1 2">
    <name type="scientific">Umbra pygmaea</name>
    <name type="common">Eastern mudminnow</name>
    <dbReference type="NCBI Taxonomy" id="75934"/>
    <lineage>
        <taxon>Eukaryota</taxon>
        <taxon>Metazoa</taxon>
        <taxon>Chordata</taxon>
        <taxon>Craniata</taxon>
        <taxon>Vertebrata</taxon>
        <taxon>Euteleostomi</taxon>
        <taxon>Actinopterygii</taxon>
        <taxon>Neopterygii</taxon>
        <taxon>Teleostei</taxon>
        <taxon>Protacanthopterygii</taxon>
        <taxon>Esociformes</taxon>
        <taxon>Umbridae</taxon>
        <taxon>Umbra</taxon>
    </lineage>
</organism>
<dbReference type="AlphaFoldDB" id="A0ABD0W6W5"/>
<proteinExistence type="predicted"/>
<dbReference type="EMBL" id="JAGEUA010000009">
    <property type="protein sequence ID" value="KAL0966870.1"/>
    <property type="molecule type" value="Genomic_DNA"/>
</dbReference>
<sequence>MFFLGVPPPAALGGVSYRTRRSFCRIRFDLTPRGLRLKKGHLNSLKIFSTNTLTCINNAGFLLSRKNICTSGRLS</sequence>
<keyword evidence="2" id="KW-1185">Reference proteome</keyword>
<name>A0ABD0W6W5_UMBPY</name>